<evidence type="ECO:0000256" key="3">
    <source>
        <dbReference type="RuleBase" id="RU003682"/>
    </source>
</evidence>
<dbReference type="RefSeq" id="XP_060672287.1">
    <property type="nucleotide sequence ID" value="XM_060816304.1"/>
</dbReference>
<dbReference type="Pfam" id="PF03171">
    <property type="entry name" value="2OG-FeII_Oxy"/>
    <property type="match status" value="1"/>
</dbReference>
<dbReference type="RefSeq" id="XP_048327546.2">
    <property type="nucleotide sequence ID" value="XM_048471589.2"/>
</dbReference>
<dbReference type="InterPro" id="IPR044861">
    <property type="entry name" value="IPNS-like_FE2OG_OXY"/>
</dbReference>
<evidence type="ECO:0000259" key="4">
    <source>
        <dbReference type="PROSITE" id="PS51471"/>
    </source>
</evidence>
<accession>A0ABM3IFU2</accession>
<sequence>MDCEPPFEEAYKTLLKNPYGDSEVDYSVEECELPLINLSRLSCGQRERDKCINEMVNAARNLGFFQVVSHGISKEILKNMIYEQKNLFHQPFQKKVKDGFLNLSTNSYRWGNLKATRLSQFSWSEAFHIAITDIPGIKDDTLRVTTEKITKAVAGLAKSLAEILAQYVGVRSSYFQENCPATGSYLRLNRYPPCPYSSKVFGLIPHTDTDFLTILYQDQVGGLQLFKDGRWFAVRPDPDALIINIGDFFQAMSNCVYKSSKHRAVSSQASERLSVAYFYCPSDDAIIRGCSRPPVYRDFSFKEYKQQTNKDVEETGDKVGLSRFLL</sequence>
<protein>
    <submittedName>
        <fullName evidence="6 7">Gibberellin 2-beta-dioxygenase 8</fullName>
    </submittedName>
</protein>
<comment type="similarity">
    <text evidence="3">Belongs to the iron/ascorbate-dependent oxidoreductase family.</text>
</comment>
<name>A0ABM3IFU2_ZIZJJ</name>
<dbReference type="GeneID" id="107432425"/>
<evidence type="ECO:0000313" key="7">
    <source>
        <dbReference type="RefSeq" id="XP_048327546.2"/>
    </source>
</evidence>
<gene>
    <name evidence="6 7 8 9" type="primary">LOC107432425</name>
</gene>
<evidence type="ECO:0000313" key="9">
    <source>
        <dbReference type="RefSeq" id="XP_060672291.1"/>
    </source>
</evidence>
<dbReference type="InterPro" id="IPR005123">
    <property type="entry name" value="Oxoglu/Fe-dep_dioxygenase_dom"/>
</dbReference>
<reference evidence="5 6" key="1">
    <citation type="submission" date="2025-05" db="UniProtKB">
        <authorList>
            <consortium name="RefSeq"/>
        </authorList>
    </citation>
    <scope>IDENTIFICATION</scope>
    <source>
        <tissue evidence="6 7">Seedling</tissue>
    </source>
</reference>
<dbReference type="InterPro" id="IPR026992">
    <property type="entry name" value="DIOX_N"/>
</dbReference>
<organism evidence="5 6">
    <name type="scientific">Ziziphus jujuba</name>
    <name type="common">Chinese jujube</name>
    <name type="synonym">Ziziphus sativa</name>
    <dbReference type="NCBI Taxonomy" id="326968"/>
    <lineage>
        <taxon>Eukaryota</taxon>
        <taxon>Viridiplantae</taxon>
        <taxon>Streptophyta</taxon>
        <taxon>Embryophyta</taxon>
        <taxon>Tracheophyta</taxon>
        <taxon>Spermatophyta</taxon>
        <taxon>Magnoliopsida</taxon>
        <taxon>eudicotyledons</taxon>
        <taxon>Gunneridae</taxon>
        <taxon>Pentapetalae</taxon>
        <taxon>rosids</taxon>
        <taxon>fabids</taxon>
        <taxon>Rosales</taxon>
        <taxon>Rhamnaceae</taxon>
        <taxon>Paliureae</taxon>
        <taxon>Ziziphus</taxon>
    </lineage>
</organism>
<dbReference type="Pfam" id="PF14226">
    <property type="entry name" value="DIOX_N"/>
    <property type="match status" value="1"/>
</dbReference>
<keyword evidence="5" id="KW-1185">Reference proteome</keyword>
<dbReference type="Gene3D" id="2.60.120.330">
    <property type="entry name" value="B-lactam Antibiotic, Isopenicillin N Synthase, Chain"/>
    <property type="match status" value="1"/>
</dbReference>
<evidence type="ECO:0000313" key="8">
    <source>
        <dbReference type="RefSeq" id="XP_060672287.1"/>
    </source>
</evidence>
<dbReference type="Proteomes" id="UP001652623">
    <property type="component" value="Chromosome 1"/>
</dbReference>
<keyword evidence="2 3" id="KW-0408">Iron</keyword>
<dbReference type="RefSeq" id="XP_060672291.1">
    <property type="nucleotide sequence ID" value="XM_060816308.1"/>
</dbReference>
<keyword evidence="1 3" id="KW-0479">Metal-binding</keyword>
<dbReference type="RefSeq" id="XP_048327544.2">
    <property type="nucleotide sequence ID" value="XM_048471587.2"/>
</dbReference>
<dbReference type="PANTHER" id="PTHR47990">
    <property type="entry name" value="2-OXOGLUTARATE (2OG) AND FE(II)-DEPENDENT OXYGENASE SUPERFAMILY PROTEIN-RELATED"/>
    <property type="match status" value="1"/>
</dbReference>
<evidence type="ECO:0000313" key="6">
    <source>
        <dbReference type="RefSeq" id="XP_048327544.2"/>
    </source>
</evidence>
<proteinExistence type="inferred from homology"/>
<dbReference type="SUPFAM" id="SSF51197">
    <property type="entry name" value="Clavaminate synthase-like"/>
    <property type="match status" value="1"/>
</dbReference>
<evidence type="ECO:0000313" key="5">
    <source>
        <dbReference type="Proteomes" id="UP001652623"/>
    </source>
</evidence>
<dbReference type="PROSITE" id="PS51471">
    <property type="entry name" value="FE2OG_OXY"/>
    <property type="match status" value="1"/>
</dbReference>
<evidence type="ECO:0000256" key="2">
    <source>
        <dbReference type="ARBA" id="ARBA00023004"/>
    </source>
</evidence>
<keyword evidence="3" id="KW-0560">Oxidoreductase</keyword>
<dbReference type="InterPro" id="IPR027443">
    <property type="entry name" value="IPNS-like_sf"/>
</dbReference>
<evidence type="ECO:0000256" key="1">
    <source>
        <dbReference type="ARBA" id="ARBA00022723"/>
    </source>
</evidence>
<feature type="domain" description="Fe2OG dioxygenase" evidence="4">
    <location>
        <begin position="182"/>
        <end position="281"/>
    </location>
</feature>
<dbReference type="InterPro" id="IPR050231">
    <property type="entry name" value="Iron_ascorbate_oxido_reductase"/>
</dbReference>